<evidence type="ECO:0000313" key="1">
    <source>
        <dbReference type="EMBL" id="CDW32269.1"/>
    </source>
</evidence>
<reference evidence="1" key="1">
    <citation type="submission" date="2014-05" db="EMBL/GenBank/DDBJ databases">
        <authorList>
            <person name="Chronopoulou M."/>
        </authorList>
    </citation>
    <scope>NUCLEOTIDE SEQUENCE</scope>
    <source>
        <tissue evidence="1">Whole organism</tissue>
    </source>
</reference>
<accession>A0A0K2U1W1</accession>
<sequence length="68" mass="8310">MAKKKRSYWVIYNWSLNVMMDQGWILFRTVEQKRLVDEPNRLYEEICFCGACKIQKQDNSKYKCSHEQ</sequence>
<protein>
    <submittedName>
        <fullName evidence="1">Uncharacterized protein</fullName>
    </submittedName>
</protein>
<dbReference type="EMBL" id="HACA01014908">
    <property type="protein sequence ID" value="CDW32269.1"/>
    <property type="molecule type" value="Transcribed_RNA"/>
</dbReference>
<proteinExistence type="predicted"/>
<dbReference type="AlphaFoldDB" id="A0A0K2U1W1"/>
<name>A0A0K2U1W1_LEPSM</name>
<organism evidence="1">
    <name type="scientific">Lepeophtheirus salmonis</name>
    <name type="common">Salmon louse</name>
    <name type="synonym">Caligus salmonis</name>
    <dbReference type="NCBI Taxonomy" id="72036"/>
    <lineage>
        <taxon>Eukaryota</taxon>
        <taxon>Metazoa</taxon>
        <taxon>Ecdysozoa</taxon>
        <taxon>Arthropoda</taxon>
        <taxon>Crustacea</taxon>
        <taxon>Multicrustacea</taxon>
        <taxon>Hexanauplia</taxon>
        <taxon>Copepoda</taxon>
        <taxon>Siphonostomatoida</taxon>
        <taxon>Caligidae</taxon>
        <taxon>Lepeophtheirus</taxon>
    </lineage>
</organism>